<name>A0ABU7I7G2_9SPHI</name>
<dbReference type="Gene3D" id="2.60.40.10">
    <property type="entry name" value="Immunoglobulins"/>
    <property type="match status" value="1"/>
</dbReference>
<dbReference type="RefSeq" id="WP_330107772.1">
    <property type="nucleotide sequence ID" value="NZ_JAZDQT010000002.1"/>
</dbReference>
<comment type="caution">
    <text evidence="1">The sequence shown here is derived from an EMBL/GenBank/DDBJ whole genome shotgun (WGS) entry which is preliminary data.</text>
</comment>
<dbReference type="EMBL" id="JAZDQT010000002">
    <property type="protein sequence ID" value="MEE1945415.1"/>
    <property type="molecule type" value="Genomic_DNA"/>
</dbReference>
<evidence type="ECO:0000313" key="1">
    <source>
        <dbReference type="EMBL" id="MEE1945415.1"/>
    </source>
</evidence>
<organism evidence="1 2">
    <name type="scientific">Pedobacter albus</name>
    <dbReference type="NCBI Taxonomy" id="3113905"/>
    <lineage>
        <taxon>Bacteria</taxon>
        <taxon>Pseudomonadati</taxon>
        <taxon>Bacteroidota</taxon>
        <taxon>Sphingobacteriia</taxon>
        <taxon>Sphingobacteriales</taxon>
        <taxon>Sphingobacteriaceae</taxon>
        <taxon>Pedobacter</taxon>
    </lineage>
</organism>
<evidence type="ECO:0000313" key="2">
    <source>
        <dbReference type="Proteomes" id="UP001336835"/>
    </source>
</evidence>
<evidence type="ECO:0008006" key="3">
    <source>
        <dbReference type="Google" id="ProtNLM"/>
    </source>
</evidence>
<accession>A0ABU7I7G2</accession>
<gene>
    <name evidence="1" type="ORF">VRU48_09870</name>
</gene>
<reference evidence="1 2" key="1">
    <citation type="submission" date="2024-01" db="EMBL/GenBank/DDBJ databases">
        <title>Pedobacter sp. nov., isolated from fresh soil.</title>
        <authorList>
            <person name="Le N.T.T."/>
        </authorList>
    </citation>
    <scope>NUCLEOTIDE SEQUENCE [LARGE SCALE GENOMIC DNA]</scope>
    <source>
        <strain evidence="1 2">KR3-3</strain>
    </source>
</reference>
<sequence length="2380" mass="260561">MNSFKKYIALFDSKNWNPWFVVFVLVLLLFLWNAKTVYAQTNAVNITVNIVPPYSPYYSDYSGPNASKVLLIIQNTSASQLKLKLTGQLQGDNGIKISTKSTYVPLQPIILNPRETKQLNGLALKDIFDLNSLNVYGIDKVKLVQTSRLPEGNYTFCIQAVDMNTNQTVSATAPLGCTTISIAYPDAPVLINPLANASVKAVDPQLLVFNWINAGYAPPVTQYILQVAEMPLTGGDPNQILNSTSFPLINKTLTSTSYTLSQLDPPLRVGKRYAWRVQAIDPTGQTLFKNDGRSGALVFTYGSQLITQQIVDDTKLYLINPNEKENIVTVTEKSPLNFGWVLAKAGTLEASALNNDNLKSKSKSAEIAIDTNLYRKLGVKRYFLIVMKTNAAINEAPVLFTAVLREEKGTLLSNFKKSKKEALALGFVDKQKYTLQVQALDAEGKVLKKSEVIPFTFAIAQDPEKRFYVQVKTQLRYRFKDMAGDYAVAKTPVTVKVSATMKSDRAIRSTYVEGSAETDEQGNLKLVVGISEKYKDWNLDASMSIANAYYGSDSLKKIPIPAFKSDTNYVDLGKQFANVFGYGLKLYVQKEFPVFKISGQGKSWLAGGNEQNDFGYDAGGNLVYQVKAKQYEAGINIRLYRKGKQTYIPPGEGSVVKLGLIKKENDVFVAEGKTQLETVGGVTKSFVKFEKLLCNIYEGDEYYALAIDATNVLKTAQAGGTSKYYIADASKATLGDGYTATEKTLKFLPKQKIAYSQFEDTYVILSNKPPQSVISGRISYQWMGNPDKVKRAYANQHFHVEVAYRMKYNNGKTEYIGPNVSKEGEENYFVKDFNGADQSLVLLRDAGVVAGEGITDATGRFTLQIDNLGPKGDVGKGFMSRSKNPLENWQKNKEKQPPKPTVESILGLYNKGMEDPDWGTMIGGIGGMVTLPADGQDAMGKNTGMITQLSGGLNITQSANTFGQYQVGAATKGVKAASLGVGALQKGGPASAEDEQLYEEGAGTLERVFIIVPDNYHLWEAQEPLVVQPFEAKDGGEFTSAVWETQLKVLAKGSNGNVLKGMKVIFFRTKEQKFPNMPLGEGNNLYKTGKLINPQTFNVSNVNMKGNKLSANGIYNQEFEKLWEGETLSDGTCLIPYVLAGTDYYMQVTSDPAKGTETYESYITYIDRIYSDIRNMTVVLNPLTSRVAGRVLEDGQSSQPVMGAAVLLNGQWCSTSDKDGYFEVLASKKNFPLPANKLKVLANGYADYEKSIPPITKTTGQQFSEPVSLKLGALAKGWVGNRDLFDIFSGKPIGVQSYIRRKNGAMVLSGMDGAYAINIKSGSPAERLEIIPLDVAFFRDTIDAHPDLSFLTGKRYYDLVVSRNHRMNFVTATLDGKGGLKTVPDINIQVDDYKKVTNSSGRADFNFQNVSVNNYNVILTGNPNDNWIPQVYNVTNQESRDPVYYYISMKAGNTIKGTVTLDGKPVGNAKVYLEYKANKSGLLSSNATLVETRSGKDGKFTLTGIPIDPSKAYVIATLDTNFTVTGNKQLASSNGANGPVLALTSLKGTLVKSLHGFPLSVEELKPGSNNEFLVTGVIDLTKGSTPFKIHQEDAMVRVRDVRYKIDGDKMVAVNNEVPIEGVSNISLKYLNRYNVLLSKAGGSLNELTIAKNAAGKGEILGTAKIIDNSFNYPGSYLNFTKGEDFYLADKVNETINTKIASMTAVSTDAAYLSSIKSGMPIFYSMVKKDFQISNALGAPIKFKFIDFDATANPLNSYVATDGKIHLNVNLDCNIANSKPNKFTVDLKDVVLDNDKVYPGTGAPIELTLENWKLMVNNWTFDPQKGGIYSATSVIKTNKMDIPIKFFNLRSDMMAIDEIDVKNFALGGGVTKLQNIDDKNAVLIYDTKTGSDMSPHWRLSIAGNTPKPAAQLIGLQGLGNLDVSYVQLLSNDESILSLAPVTNPRMVLGNKMAAFMPSTVTNGPDFFDVNGTLDLKAPRMAPFAMGLSYGKNGLSFTKVDTEFEGKGYVHFVAANRNISITQNQVKIDGDVLEKPNKSFETMPAAFYAESNGYHVDLQTNYMLPLTPDKNQQFQIASGGMKVTDNDWSILSFTGKMVSATEGVRDNKMTFNVYGDVQVDGDKIQTGTDTEFGKFKMVYDFKKQTLQGSLNFPETEFGAYRMAGNLEMMMGSKGFYFLGSGKLNTAIPVVGGGYTVGFLVSSYNDNGTTISENTWNTLQAFQLNKNKCFYESHKTDFKGFYLTAGRSLIDYQKDFDFVLVSGFVEAKAAAELSIWATFGGTTSIGASIGATGRLRAGMSAITGTSMSGGFEAKGAAIMKYENKSFSIAAEAEASFDAHVKQSLLFTSISIDKHVAARLHLGTDGYSLEFSSGTKLPDCPPKN</sequence>
<keyword evidence="2" id="KW-1185">Reference proteome</keyword>
<protein>
    <recommendedName>
        <fullName evidence="3">Carboxypeptidase regulatory-like domain-containing protein</fullName>
    </recommendedName>
</protein>
<dbReference type="InterPro" id="IPR013783">
    <property type="entry name" value="Ig-like_fold"/>
</dbReference>
<dbReference type="Proteomes" id="UP001336835">
    <property type="component" value="Unassembled WGS sequence"/>
</dbReference>
<proteinExistence type="predicted"/>